<dbReference type="VEuPathDB" id="TrichDB:TVAG_054610"/>
<evidence type="ECO:0000256" key="7">
    <source>
        <dbReference type="ARBA" id="ARBA00022741"/>
    </source>
</evidence>
<accession>A2EYD6</accession>
<dbReference type="VEuPathDB" id="TrichDB:TVAGG3_0774020"/>
<reference evidence="18" key="2">
    <citation type="journal article" date="2007" name="Science">
        <title>Draft genome sequence of the sexually transmitted pathogen Trichomonas vaginalis.</title>
        <authorList>
            <person name="Carlton J.M."/>
            <person name="Hirt R.P."/>
            <person name="Silva J.C."/>
            <person name="Delcher A.L."/>
            <person name="Schatz M."/>
            <person name="Zhao Q."/>
            <person name="Wortman J.R."/>
            <person name="Bidwell S.L."/>
            <person name="Alsmark U.C.M."/>
            <person name="Besteiro S."/>
            <person name="Sicheritz-Ponten T."/>
            <person name="Noel C.J."/>
            <person name="Dacks J.B."/>
            <person name="Foster P.G."/>
            <person name="Simillion C."/>
            <person name="Van de Peer Y."/>
            <person name="Miranda-Saavedra D."/>
            <person name="Barton G.J."/>
            <person name="Westrop G.D."/>
            <person name="Mueller S."/>
            <person name="Dessi D."/>
            <person name="Fiori P.L."/>
            <person name="Ren Q."/>
            <person name="Paulsen I."/>
            <person name="Zhang H."/>
            <person name="Bastida-Corcuera F.D."/>
            <person name="Simoes-Barbosa A."/>
            <person name="Brown M.T."/>
            <person name="Hayes R.D."/>
            <person name="Mukherjee M."/>
            <person name="Okumura C.Y."/>
            <person name="Schneider R."/>
            <person name="Smith A.J."/>
            <person name="Vanacova S."/>
            <person name="Villalvazo M."/>
            <person name="Haas B.J."/>
            <person name="Pertea M."/>
            <person name="Feldblyum T.V."/>
            <person name="Utterback T.R."/>
            <person name="Shu C.L."/>
            <person name="Osoegawa K."/>
            <person name="de Jong P.J."/>
            <person name="Hrdy I."/>
            <person name="Horvathova L."/>
            <person name="Zubacova Z."/>
            <person name="Dolezal P."/>
            <person name="Malik S.B."/>
            <person name="Logsdon J.M. Jr."/>
            <person name="Henze K."/>
            <person name="Gupta A."/>
            <person name="Wang C.C."/>
            <person name="Dunne R.L."/>
            <person name="Upcroft J.A."/>
            <person name="Upcroft P."/>
            <person name="White O."/>
            <person name="Salzberg S.L."/>
            <person name="Tang P."/>
            <person name="Chiu C.-H."/>
            <person name="Lee Y.-S."/>
            <person name="Embley T.M."/>
            <person name="Coombs G.H."/>
            <person name="Mottram J.C."/>
            <person name="Tachezy J."/>
            <person name="Fraser-Liggett C.M."/>
            <person name="Johnson P.J."/>
        </authorList>
    </citation>
    <scope>NUCLEOTIDE SEQUENCE [LARGE SCALE GENOMIC DNA]</scope>
    <source>
        <strain evidence="18">G3</strain>
    </source>
</reference>
<feature type="region of interest" description="Disordered" evidence="16">
    <location>
        <begin position="22"/>
        <end position="55"/>
    </location>
</feature>
<dbReference type="Proteomes" id="UP000001542">
    <property type="component" value="Unassembled WGS sequence"/>
</dbReference>
<evidence type="ECO:0000256" key="4">
    <source>
        <dbReference type="ARBA" id="ARBA00022679"/>
    </source>
</evidence>
<keyword evidence="7" id="KW-0547">Nucleotide-binding</keyword>
<evidence type="ECO:0000256" key="11">
    <source>
        <dbReference type="ARBA" id="ARBA00023136"/>
    </source>
</evidence>
<gene>
    <name evidence="18" type="ORF">TVAG_054610</name>
</gene>
<evidence type="ECO:0000259" key="17">
    <source>
        <dbReference type="Pfam" id="PF12810"/>
    </source>
</evidence>
<evidence type="ECO:0000256" key="1">
    <source>
        <dbReference type="ARBA" id="ARBA00004251"/>
    </source>
</evidence>
<evidence type="ECO:0000256" key="3">
    <source>
        <dbReference type="ARBA" id="ARBA00022475"/>
    </source>
</evidence>
<dbReference type="RefSeq" id="XP_001330630.1">
    <property type="nucleotide sequence ID" value="XM_001330594.1"/>
</dbReference>
<dbReference type="GO" id="GO:0004714">
    <property type="term" value="F:transmembrane receptor protein tyrosine kinase activity"/>
    <property type="evidence" value="ECO:0007669"/>
    <property type="project" value="UniProtKB-EC"/>
</dbReference>
<evidence type="ECO:0000256" key="14">
    <source>
        <dbReference type="ARBA" id="ARBA00023170"/>
    </source>
</evidence>
<keyword evidence="15" id="KW-0325">Glycoprotein</keyword>
<proteinExistence type="predicted"/>
<evidence type="ECO:0000256" key="16">
    <source>
        <dbReference type="SAM" id="MobiDB-lite"/>
    </source>
</evidence>
<evidence type="ECO:0000256" key="15">
    <source>
        <dbReference type="ARBA" id="ARBA00023180"/>
    </source>
</evidence>
<keyword evidence="5" id="KW-0812">Transmembrane</keyword>
<evidence type="ECO:0000313" key="19">
    <source>
        <dbReference type="Proteomes" id="UP000001542"/>
    </source>
</evidence>
<dbReference type="InParanoid" id="A2EYD6"/>
<evidence type="ECO:0000313" key="18">
    <source>
        <dbReference type="EMBL" id="EAY02363.1"/>
    </source>
</evidence>
<keyword evidence="6" id="KW-0732">Signal</keyword>
<keyword evidence="12" id="KW-0829">Tyrosine-protein kinase</keyword>
<dbReference type="GO" id="GO:0005886">
    <property type="term" value="C:plasma membrane"/>
    <property type="evidence" value="ECO:0007669"/>
    <property type="project" value="UniProtKB-SubCell"/>
</dbReference>
<keyword evidence="3" id="KW-1003">Cell membrane</keyword>
<evidence type="ECO:0000256" key="5">
    <source>
        <dbReference type="ARBA" id="ARBA00022692"/>
    </source>
</evidence>
<evidence type="ECO:0000256" key="10">
    <source>
        <dbReference type="ARBA" id="ARBA00022989"/>
    </source>
</evidence>
<dbReference type="EC" id="2.7.10.1" evidence="2"/>
<keyword evidence="4" id="KW-0808">Transferase</keyword>
<keyword evidence="19" id="KW-1185">Reference proteome</keyword>
<evidence type="ECO:0000256" key="8">
    <source>
        <dbReference type="ARBA" id="ARBA00022777"/>
    </source>
</evidence>
<evidence type="ECO:0000256" key="2">
    <source>
        <dbReference type="ARBA" id="ARBA00011902"/>
    </source>
</evidence>
<keyword evidence="13" id="KW-1015">Disulfide bond</keyword>
<sequence length="191" mass="19140">MVAGGGGGGGCYTESGNGGHAGLNGTNGNNNRKNTVFGGQGGTQTSGNAFLDGGKGGNGDEGGGCGGGGYYGGKGGEAGFIQRNQSLGSAAGGGGGSSYASGSTSCVSYNYDGTINNTNRHPSGIFFTNIQFISGDQSMPIPLDEADDLFSGNGAARIIRLDFIDMCKTIVCSNNIYLKYILTTSMYLSLT</sequence>
<name>A2EYD6_TRIV3</name>
<reference evidence="18" key="1">
    <citation type="submission" date="2006-10" db="EMBL/GenBank/DDBJ databases">
        <authorList>
            <person name="Amadeo P."/>
            <person name="Zhao Q."/>
            <person name="Wortman J."/>
            <person name="Fraser-Liggett C."/>
            <person name="Carlton J."/>
        </authorList>
    </citation>
    <scope>NUCLEOTIDE SEQUENCE</scope>
    <source>
        <strain evidence="18">G3</strain>
    </source>
</reference>
<dbReference type="AlphaFoldDB" id="A2EYD6"/>
<keyword evidence="8" id="KW-0418">Kinase</keyword>
<evidence type="ECO:0000256" key="9">
    <source>
        <dbReference type="ARBA" id="ARBA00022840"/>
    </source>
</evidence>
<protein>
    <recommendedName>
        <fullName evidence="2">receptor protein-tyrosine kinase</fullName>
        <ecNumber evidence="2">2.7.10.1</ecNumber>
    </recommendedName>
</protein>
<keyword evidence="9" id="KW-0067">ATP-binding</keyword>
<dbReference type="EMBL" id="DS113539">
    <property type="protein sequence ID" value="EAY02363.1"/>
    <property type="molecule type" value="Genomic_DNA"/>
</dbReference>
<keyword evidence="10" id="KW-1133">Transmembrane helix</keyword>
<feature type="domain" description="ALK/LTK-like glycine-rich" evidence="17">
    <location>
        <begin position="1"/>
        <end position="159"/>
    </location>
</feature>
<keyword evidence="11" id="KW-0472">Membrane</keyword>
<evidence type="ECO:0000256" key="6">
    <source>
        <dbReference type="ARBA" id="ARBA00022729"/>
    </source>
</evidence>
<evidence type="ECO:0000256" key="12">
    <source>
        <dbReference type="ARBA" id="ARBA00023137"/>
    </source>
</evidence>
<dbReference type="KEGG" id="tva:4760200"/>
<evidence type="ECO:0000256" key="13">
    <source>
        <dbReference type="ARBA" id="ARBA00023157"/>
    </source>
</evidence>
<comment type="subcellular location">
    <subcellularLocation>
        <location evidence="1">Cell membrane</location>
        <topology evidence="1">Single-pass type I membrane protein</topology>
    </subcellularLocation>
</comment>
<dbReference type="GO" id="GO:0005524">
    <property type="term" value="F:ATP binding"/>
    <property type="evidence" value="ECO:0007669"/>
    <property type="project" value="UniProtKB-KW"/>
</dbReference>
<dbReference type="InterPro" id="IPR055163">
    <property type="entry name" value="ALK/LTK-like_GRD"/>
</dbReference>
<dbReference type="Pfam" id="PF12810">
    <property type="entry name" value="ALK_LTK_GRD"/>
    <property type="match status" value="1"/>
</dbReference>
<keyword evidence="14" id="KW-0675">Receptor</keyword>
<organism evidence="18 19">
    <name type="scientific">Trichomonas vaginalis (strain ATCC PRA-98 / G3)</name>
    <dbReference type="NCBI Taxonomy" id="412133"/>
    <lineage>
        <taxon>Eukaryota</taxon>
        <taxon>Metamonada</taxon>
        <taxon>Parabasalia</taxon>
        <taxon>Trichomonadida</taxon>
        <taxon>Trichomonadidae</taxon>
        <taxon>Trichomonas</taxon>
    </lineage>
</organism>